<proteinExistence type="predicted"/>
<evidence type="ECO:0000259" key="1">
    <source>
        <dbReference type="Pfam" id="PF08241"/>
    </source>
</evidence>
<organism evidence="2">
    <name type="scientific">marine sediment metagenome</name>
    <dbReference type="NCBI Taxonomy" id="412755"/>
    <lineage>
        <taxon>unclassified sequences</taxon>
        <taxon>metagenomes</taxon>
        <taxon>ecological metagenomes</taxon>
    </lineage>
</organism>
<dbReference type="AlphaFoldDB" id="A0A0F9QHL4"/>
<dbReference type="InterPro" id="IPR013216">
    <property type="entry name" value="Methyltransf_11"/>
</dbReference>
<accession>A0A0F9QHL4</accession>
<gene>
    <name evidence="2" type="ORF">LCGC14_0717590</name>
</gene>
<sequence>MVNPEENLLAFLRSRICPNDSVLDIGCGDKRYQDIGSKSIVSVDAWPKTEPDLLIDLEISDLPYVEGEFDVVMMLDFIEHLPKDRGLELIEQAKRICKRELILFTPLLWTTNQENYVQDGNPFAIHKSLWGHIDFKKWNSYTLPCLGVYYCGVWEKGAHGHA</sequence>
<dbReference type="SUPFAM" id="SSF53335">
    <property type="entry name" value="S-adenosyl-L-methionine-dependent methyltransferases"/>
    <property type="match status" value="1"/>
</dbReference>
<comment type="caution">
    <text evidence="2">The sequence shown here is derived from an EMBL/GenBank/DDBJ whole genome shotgun (WGS) entry which is preliminary data.</text>
</comment>
<dbReference type="InterPro" id="IPR029063">
    <property type="entry name" value="SAM-dependent_MTases_sf"/>
</dbReference>
<feature type="domain" description="Methyltransferase type 11" evidence="1">
    <location>
        <begin position="23"/>
        <end position="100"/>
    </location>
</feature>
<dbReference type="GO" id="GO:0008757">
    <property type="term" value="F:S-adenosylmethionine-dependent methyltransferase activity"/>
    <property type="evidence" value="ECO:0007669"/>
    <property type="project" value="InterPro"/>
</dbReference>
<reference evidence="2" key="1">
    <citation type="journal article" date="2015" name="Nature">
        <title>Complex archaea that bridge the gap between prokaryotes and eukaryotes.</title>
        <authorList>
            <person name="Spang A."/>
            <person name="Saw J.H."/>
            <person name="Jorgensen S.L."/>
            <person name="Zaremba-Niedzwiedzka K."/>
            <person name="Martijn J."/>
            <person name="Lind A.E."/>
            <person name="van Eijk R."/>
            <person name="Schleper C."/>
            <person name="Guy L."/>
            <person name="Ettema T.J."/>
        </authorList>
    </citation>
    <scope>NUCLEOTIDE SEQUENCE</scope>
</reference>
<name>A0A0F9QHL4_9ZZZZ</name>
<dbReference type="Pfam" id="PF08241">
    <property type="entry name" value="Methyltransf_11"/>
    <property type="match status" value="1"/>
</dbReference>
<dbReference type="EMBL" id="LAZR01001611">
    <property type="protein sequence ID" value="KKN41999.1"/>
    <property type="molecule type" value="Genomic_DNA"/>
</dbReference>
<evidence type="ECO:0000313" key="2">
    <source>
        <dbReference type="EMBL" id="KKN41999.1"/>
    </source>
</evidence>
<dbReference type="Gene3D" id="3.40.50.150">
    <property type="entry name" value="Vaccinia Virus protein VP39"/>
    <property type="match status" value="1"/>
</dbReference>
<protein>
    <recommendedName>
        <fullName evidence="1">Methyltransferase type 11 domain-containing protein</fullName>
    </recommendedName>
</protein>